<evidence type="ECO:0000256" key="4">
    <source>
        <dbReference type="ARBA" id="ARBA00023709"/>
    </source>
</evidence>
<keyword evidence="3" id="KW-0276">Fatty acid metabolism</keyword>
<evidence type="ECO:0000256" key="7">
    <source>
        <dbReference type="SAM" id="MobiDB-lite"/>
    </source>
</evidence>
<dbReference type="InterPro" id="IPR029045">
    <property type="entry name" value="ClpP/crotonase-like_dom_sf"/>
</dbReference>
<dbReference type="AlphaFoldDB" id="A0A6L7GTT0"/>
<dbReference type="RefSeq" id="WP_160903509.1">
    <property type="nucleotide sequence ID" value="NZ_CP102850.1"/>
</dbReference>
<dbReference type="GO" id="GO:0004300">
    <property type="term" value="F:enoyl-CoA hydratase activity"/>
    <property type="evidence" value="ECO:0007669"/>
    <property type="project" value="UniProtKB-EC"/>
</dbReference>
<accession>A0A6L7GTT0</accession>
<dbReference type="Pfam" id="PF00378">
    <property type="entry name" value="ECH_1"/>
    <property type="match status" value="1"/>
</dbReference>
<evidence type="ECO:0000256" key="1">
    <source>
        <dbReference type="ARBA" id="ARBA00002994"/>
    </source>
</evidence>
<reference evidence="8 9" key="1">
    <citation type="submission" date="2019-11" db="EMBL/GenBank/DDBJ databases">
        <title>Gordonia sp. nov., a novel actinobacterium isolated from mangrove soil in Hainan.</title>
        <authorList>
            <person name="Huang X."/>
            <person name="Xie Y."/>
            <person name="Chu X."/>
            <person name="Xiao K."/>
        </authorList>
    </citation>
    <scope>NUCLEOTIDE SEQUENCE [LARGE SCALE GENOMIC DNA]</scope>
    <source>
        <strain evidence="8 9">HNM0687</strain>
    </source>
</reference>
<evidence type="ECO:0000256" key="3">
    <source>
        <dbReference type="ARBA" id="ARBA00022832"/>
    </source>
</evidence>
<dbReference type="EMBL" id="WMBR01000005">
    <property type="protein sequence ID" value="MXP23330.1"/>
    <property type="molecule type" value="Genomic_DNA"/>
</dbReference>
<comment type="catalytic activity">
    <reaction evidence="5">
        <text>a 4-saturated-(3S)-3-hydroxyacyl-CoA = a (3E)-enoyl-CoA + H2O</text>
        <dbReference type="Rhea" id="RHEA:20724"/>
        <dbReference type="ChEBI" id="CHEBI:15377"/>
        <dbReference type="ChEBI" id="CHEBI:58521"/>
        <dbReference type="ChEBI" id="CHEBI:137480"/>
        <dbReference type="EC" id="4.2.1.17"/>
    </reaction>
</comment>
<evidence type="ECO:0000256" key="5">
    <source>
        <dbReference type="ARBA" id="ARBA00023717"/>
    </source>
</evidence>
<dbReference type="NCBIfam" id="NF006100">
    <property type="entry name" value="PRK08252.1"/>
    <property type="match status" value="1"/>
</dbReference>
<dbReference type="InterPro" id="IPR014748">
    <property type="entry name" value="Enoyl-CoA_hydra_C"/>
</dbReference>
<evidence type="ECO:0000313" key="9">
    <source>
        <dbReference type="Proteomes" id="UP000475545"/>
    </source>
</evidence>
<organism evidence="8 9">
    <name type="scientific">Gordonia mangrovi</name>
    <dbReference type="NCBI Taxonomy" id="2665643"/>
    <lineage>
        <taxon>Bacteria</taxon>
        <taxon>Bacillati</taxon>
        <taxon>Actinomycetota</taxon>
        <taxon>Actinomycetes</taxon>
        <taxon>Mycobacteriales</taxon>
        <taxon>Gordoniaceae</taxon>
        <taxon>Gordonia</taxon>
    </lineage>
</organism>
<name>A0A6L7GTT0_9ACTN</name>
<comment type="function">
    <text evidence="1">Could possibly oxidize fatty acids using specific components.</text>
</comment>
<gene>
    <name evidence="8" type="ORF">GIY30_18495</name>
</gene>
<protein>
    <submittedName>
        <fullName evidence="8">Crotonase/enoyl-CoA hydratase family protein</fullName>
    </submittedName>
</protein>
<evidence type="ECO:0000256" key="2">
    <source>
        <dbReference type="ARBA" id="ARBA00005254"/>
    </source>
</evidence>
<proteinExistence type="inferred from homology"/>
<dbReference type="PANTHER" id="PTHR43802:SF1">
    <property type="entry name" value="IP11341P-RELATED"/>
    <property type="match status" value="1"/>
</dbReference>
<dbReference type="SUPFAM" id="SSF52096">
    <property type="entry name" value="ClpP/crotonase"/>
    <property type="match status" value="1"/>
</dbReference>
<dbReference type="Gene3D" id="1.10.12.10">
    <property type="entry name" value="Lyase 2-enoyl-coa Hydratase, Chain A, domain 2"/>
    <property type="match status" value="1"/>
</dbReference>
<feature type="compositionally biased region" description="Basic and acidic residues" evidence="7">
    <location>
        <begin position="248"/>
        <end position="262"/>
    </location>
</feature>
<dbReference type="GO" id="GO:0006631">
    <property type="term" value="P:fatty acid metabolic process"/>
    <property type="evidence" value="ECO:0007669"/>
    <property type="project" value="UniProtKB-KW"/>
</dbReference>
<dbReference type="InterPro" id="IPR001753">
    <property type="entry name" value="Enoyl-CoA_hydra/iso"/>
</dbReference>
<dbReference type="PROSITE" id="PS00166">
    <property type="entry name" value="ENOYL_COA_HYDRATASE"/>
    <property type="match status" value="1"/>
</dbReference>
<comment type="catalytic activity">
    <reaction evidence="4">
        <text>a (3S)-3-hydroxyacyl-CoA = a (2E)-enoyl-CoA + H2O</text>
        <dbReference type="Rhea" id="RHEA:16105"/>
        <dbReference type="ChEBI" id="CHEBI:15377"/>
        <dbReference type="ChEBI" id="CHEBI:57318"/>
        <dbReference type="ChEBI" id="CHEBI:58856"/>
        <dbReference type="EC" id="4.2.1.17"/>
    </reaction>
</comment>
<evidence type="ECO:0000313" key="8">
    <source>
        <dbReference type="EMBL" id="MXP23330.1"/>
    </source>
</evidence>
<dbReference type="InterPro" id="IPR018376">
    <property type="entry name" value="Enoyl-CoA_hyd/isom_CS"/>
</dbReference>
<keyword evidence="3" id="KW-0443">Lipid metabolism</keyword>
<evidence type="ECO:0000256" key="6">
    <source>
        <dbReference type="RuleBase" id="RU003707"/>
    </source>
</evidence>
<dbReference type="CDD" id="cd06558">
    <property type="entry name" value="crotonase-like"/>
    <property type="match status" value="1"/>
</dbReference>
<comment type="caution">
    <text evidence="8">The sequence shown here is derived from an EMBL/GenBank/DDBJ whole genome shotgun (WGS) entry which is preliminary data.</text>
</comment>
<dbReference type="PANTHER" id="PTHR43802">
    <property type="entry name" value="ENOYL-COA HYDRATASE"/>
    <property type="match status" value="1"/>
</dbReference>
<dbReference type="Proteomes" id="UP000475545">
    <property type="component" value="Unassembled WGS sequence"/>
</dbReference>
<feature type="region of interest" description="Disordered" evidence="7">
    <location>
        <begin position="244"/>
        <end position="268"/>
    </location>
</feature>
<comment type="similarity">
    <text evidence="2 6">Belongs to the enoyl-CoA hydratase/isomerase family.</text>
</comment>
<dbReference type="Gene3D" id="3.90.226.10">
    <property type="entry name" value="2-enoyl-CoA Hydratase, Chain A, domain 1"/>
    <property type="match status" value="1"/>
</dbReference>
<sequence length="268" mass="27998">MSTGRRTTADATADPGAEILTEVAGGVLIMTINRPDQRNAMTRSAAEQLAAALDRLDADPDISVGILTGRGGTFCAGMDLKRFQLGERPVVEGRGFGGLVQRPPAKPLIAAVEGWALGGGFEMVLAADLVVAGESARFGLPEVKRGLVARAGGIFRAPRVLPQAIALELLLTGDPMSAGLAERHGLVNRVVADGGALDAARELAATIAGNAPLAVRASKALAHHSRTWTDDEAFERQTAYTDPVFASDDAREGPAAFAERRAPQWSGR</sequence>
<keyword evidence="9" id="KW-1185">Reference proteome</keyword>